<dbReference type="InterPro" id="IPR009001">
    <property type="entry name" value="Transl_elong_EF1A/Init_IF2_C"/>
</dbReference>
<accession>A0AAU9W991</accession>
<dbReference type="Gene3D" id="2.40.30.10">
    <property type="entry name" value="Translation factors"/>
    <property type="match status" value="1"/>
</dbReference>
<evidence type="ECO:0000259" key="3">
    <source>
        <dbReference type="Pfam" id="PF22594"/>
    </source>
</evidence>
<keyword evidence="2" id="KW-0342">GTP-binding</keyword>
<dbReference type="SUPFAM" id="SSF50465">
    <property type="entry name" value="EF-Tu/eEF-1alpha/eIF2-gamma C-terminal domain"/>
    <property type="match status" value="1"/>
</dbReference>
<proteinExistence type="predicted"/>
<evidence type="ECO:0000313" key="5">
    <source>
        <dbReference type="Proteomes" id="UP001159428"/>
    </source>
</evidence>
<sequence length="125" mass="14403">KVICSNFIVCPQVLFHFKTLNEPATIQRLCSVLHKSTGEILQKKPRCLTKNSNAEVVLHTYKPVCVELYKDYKDLGRFMLRYSGETIAVDFIKRSFTSKYLPTITLQKTGKSQCSRKWTGWTHTA</sequence>
<reference evidence="4 5" key="1">
    <citation type="submission" date="2022-05" db="EMBL/GenBank/DDBJ databases">
        <authorList>
            <consortium name="Genoscope - CEA"/>
            <person name="William W."/>
        </authorList>
    </citation>
    <scope>NUCLEOTIDE SEQUENCE [LARGE SCALE GENOMIC DNA]</scope>
</reference>
<dbReference type="GO" id="GO:0005525">
    <property type="term" value="F:GTP binding"/>
    <property type="evidence" value="ECO:0007669"/>
    <property type="project" value="UniProtKB-KW"/>
</dbReference>
<dbReference type="PANTHER" id="PTHR23115">
    <property type="entry name" value="TRANSLATION FACTOR"/>
    <property type="match status" value="1"/>
</dbReference>
<keyword evidence="5" id="KW-1185">Reference proteome</keyword>
<dbReference type="Proteomes" id="UP001159428">
    <property type="component" value="Unassembled WGS sequence"/>
</dbReference>
<dbReference type="Pfam" id="PF22594">
    <property type="entry name" value="GTP-eEF1A_C"/>
    <property type="match status" value="1"/>
</dbReference>
<feature type="domain" description="GTP-eEF1A C-terminal" evidence="3">
    <location>
        <begin position="12"/>
        <end position="92"/>
    </location>
</feature>
<comment type="caution">
    <text evidence="4">The sequence shown here is derived from an EMBL/GenBank/DDBJ whole genome shotgun (WGS) entry which is preliminary data.</text>
</comment>
<keyword evidence="1" id="KW-0547">Nucleotide-binding</keyword>
<protein>
    <recommendedName>
        <fullName evidence="3">GTP-eEF1A C-terminal domain-containing protein</fullName>
    </recommendedName>
</protein>
<dbReference type="AlphaFoldDB" id="A0AAU9W991"/>
<evidence type="ECO:0000256" key="1">
    <source>
        <dbReference type="ARBA" id="ARBA00022741"/>
    </source>
</evidence>
<dbReference type="EMBL" id="CALNXJ010000011">
    <property type="protein sequence ID" value="CAH3108702.1"/>
    <property type="molecule type" value="Genomic_DNA"/>
</dbReference>
<organism evidence="4 5">
    <name type="scientific">Pocillopora meandrina</name>
    <dbReference type="NCBI Taxonomy" id="46732"/>
    <lineage>
        <taxon>Eukaryota</taxon>
        <taxon>Metazoa</taxon>
        <taxon>Cnidaria</taxon>
        <taxon>Anthozoa</taxon>
        <taxon>Hexacorallia</taxon>
        <taxon>Scleractinia</taxon>
        <taxon>Astrocoeniina</taxon>
        <taxon>Pocilloporidae</taxon>
        <taxon>Pocillopora</taxon>
    </lineage>
</organism>
<evidence type="ECO:0000256" key="2">
    <source>
        <dbReference type="ARBA" id="ARBA00023134"/>
    </source>
</evidence>
<feature type="non-terminal residue" evidence="4">
    <location>
        <position position="1"/>
    </location>
</feature>
<evidence type="ECO:0000313" key="4">
    <source>
        <dbReference type="EMBL" id="CAH3108702.1"/>
    </source>
</evidence>
<name>A0AAU9W991_9CNID</name>
<gene>
    <name evidence="4" type="ORF">PMEA_00002668</name>
</gene>
<dbReference type="InterPro" id="IPR054696">
    <property type="entry name" value="GTP-eEF1A_C"/>
</dbReference>
<dbReference type="InterPro" id="IPR050100">
    <property type="entry name" value="TRAFAC_GTPase_members"/>
</dbReference>